<evidence type="ECO:0000256" key="2">
    <source>
        <dbReference type="ARBA" id="ARBA00022490"/>
    </source>
</evidence>
<evidence type="ECO:0000256" key="4">
    <source>
        <dbReference type="ARBA" id="ARBA00022737"/>
    </source>
</evidence>
<keyword evidence="6" id="KW-0067">ATP-binding</keyword>
<dbReference type="Gene3D" id="1.20.58.1200">
    <property type="entry name" value="RNA silencing suppressor P21, N-terminal domain"/>
    <property type="match status" value="5"/>
</dbReference>
<keyword evidence="12" id="KW-1185">Reference proteome</keyword>
<evidence type="ECO:0000259" key="10">
    <source>
        <dbReference type="PROSITE" id="PS50837"/>
    </source>
</evidence>
<dbReference type="PANTHER" id="PTHR31594:SF16">
    <property type="entry name" value="SI:CH211-281L24.3"/>
    <property type="match status" value="1"/>
</dbReference>
<evidence type="ECO:0000256" key="6">
    <source>
        <dbReference type="ARBA" id="ARBA00022840"/>
    </source>
</evidence>
<dbReference type="InterPro" id="IPR001611">
    <property type="entry name" value="Leu-rich_rpt"/>
</dbReference>
<keyword evidence="4" id="KW-0677">Repeat</keyword>
<name>A0AAZ1Y2G7_OREAU</name>
<dbReference type="PROSITE" id="PS50837">
    <property type="entry name" value="NACHT"/>
    <property type="match status" value="1"/>
</dbReference>
<evidence type="ECO:0000256" key="5">
    <source>
        <dbReference type="ARBA" id="ARBA00022741"/>
    </source>
</evidence>
<evidence type="ECO:0000313" key="11">
    <source>
        <dbReference type="Ensembl" id="ENSOABP00000073978.1"/>
    </source>
</evidence>
<sequence length="2085" mass="237577">MACSSQSAVEYVRRARTNLVRTLKGLTTVIVENLYQRGVFSEEEVSKINTERDDFDKNRGIVDTVIKGGEAACYEFLRIIDITRKRSTERPPSFLENTDSNSSSRDKFDLSYWISCFSFKEDTNMDVTYLQGPSPCHRYQQKLKSKAQKISERSWTQSKAVLFNKETSLSYSSLVLDTQGQASASKIKKSKIKKSRKVRTKKLKAHIPEDKQETSPSELLKTYERKILLVGKPGIGKTAVVHQMLKLWSEKDNKDIDYMFYFDMRETPNITEVHKLKDLLFCKFSEPDEGKDKVLEDLKNNADSVTIIFDGVADVPSSSTQSVVLELIQKTLLPEAKIIITCRPEVESADFLLDWDCLRVEVKGFSEQGIREYLSKNLSEEHFSKVLCNLELFSLCHVPMYALMVVACFSFEGTVFCPHPCTVTEIYLNILHFCNQRNVGKTSENEAVQCNAILSLAEAAFYATKGKNVNLTSLTQIDRCANLGFMNKLLIQAGPVQKKPLCAFLHYTIQEVFAALWLLKDPERIRSVVQQCLTDDIKHMKHLVPFLCGLLNEKNMDLLQFLFTSQHLRETSGWFFKHLVTTFVDCSDTEDCEIDLLFLCQCLYESQSAEACVYLLDKLDYSLDLSGETLNPQQCYAVSYIISQSKERKIQLNLEDTTVSKQGVRPLLGCLSKLQRTDFLSWQLWTICLLSEVEVDYISLLCFAENQLHLSVNSQTQLYDRAGKVLQKSAEKVKVCLHWDHRSSVYQSVSKFLLLCLPNIHSLSFFQSSKNLSDQNKFLMNLIIGAAEREQQTGEKILQLLSSVCRYKNSPLTEKWCDFLMDLYSYETKTGLSVLPSLQSVFQSAPAVWSINLSERKTSILLEVLRLQPEKKQVELTGCSHEESEVRSFLQCLPYISQLSVDTKTSDEDRTKFFVNLFCAAAEREQQTGEKILELLSSVCTYQTFPFNERCKDDDDDHDMKKRQCDLLLDLYSKVKDCEAKTGLSVLPSLQSVFQSAPAVWFINLSERKTSILLEVLKLQPEKKQVELTQYTHKKSKIRSFLQCLPYISQLSVYFEDPDEEIRFFVNLFCAAAEREQQTGETILELLSSVCTYQTFPVNEKDMDDDNDDDDDDMKKRQCDHLLDLYSKVKDCETKTGLSVLPSLQSVFQSAPAVWSINLSERTTSILLEVLKLQPEKKQVELTQYTHKKSKIRSFLQCLPYISQLSVDSLGPRLHEAVRFFVNLFCAAAEREQQTGEKILELLSSVCTYQTFPYGNINLSDYGKKCQSDFLLDLYSKVKDCEAKTGLSVLPSLQSVFQSAPAVWFINLSERTTSILLEVLKLQPEKKQVELTQYTHKKSKIRSFLQCLPYISQLSVYFEDPDEEIRFFVNLFCAAAEREQQTGETILELLSSVCTYQTFPVNDIFINDCYRSDFLLDLYCHVKDYETKTGLSVLPSIQSVFQSAPAVWSINFIYTNFSILLEVLKLQSEKKQVELREWPEEEEEEDSVLRSFLQCLPYISQLSCDPDFFQSVCTSMSVRSREEAQQLKSLLQLLGFQLLLTGELHRKSCWSVGRVLKLCSSKVDLILTPSKMSARGAALLFRHTTQLHSLRLSIDMSLLLCQWVRRGRVVCPLAVEELSLVPKKARPSHRVMLRAVSSLASLLRYWTVARLDLTETCIPAQGLITLLLHDGPLTVKLSEESFQQLLCLLHEIQDKDLTLSFLSKVGGDLTSCCLNWELLHYLLQQSSAQTITVDLRKNFFLQEETTRLLPFLDRIVFKRPSPSFVMSSIRELYRAHDSHAVPSLLRSFGHVINLSSRELDSVDCAALIFILKHGDGVKLNLLWTSIPAEGVESILFMLDKVSHLSVDRNQLLRFIHCCAACDVQQEAASGLLRTLQHSLDLSCSSCVELPEEDQPEPLSLTADDCRAVSTILTHSSRDTQLDLRDCEVEDSVLDLLFPVLHRVRLRVSKTVLLQLLSLVPVNSERDTVRRAVSLCGALGGELDLSHSTLDQRACGALVQMLDSCEGLTELDLSHCQLTDQLLLPLITHLHKVQVLDLSHNQITDASTDVLLQLLSINPSIDCVRLYSNNIVHRAAFKEHKQFEVW</sequence>
<organism evidence="11 12">
    <name type="scientific">Oreochromis aureus</name>
    <name type="common">Israeli tilapia</name>
    <name type="synonym">Chromis aureus</name>
    <dbReference type="NCBI Taxonomy" id="47969"/>
    <lineage>
        <taxon>Eukaryota</taxon>
        <taxon>Metazoa</taxon>
        <taxon>Chordata</taxon>
        <taxon>Craniata</taxon>
        <taxon>Vertebrata</taxon>
        <taxon>Euteleostomi</taxon>
        <taxon>Actinopterygii</taxon>
        <taxon>Neopterygii</taxon>
        <taxon>Teleostei</taxon>
        <taxon>Neoteleostei</taxon>
        <taxon>Acanthomorphata</taxon>
        <taxon>Ovalentaria</taxon>
        <taxon>Cichlomorphae</taxon>
        <taxon>Cichliformes</taxon>
        <taxon>Cichlidae</taxon>
        <taxon>African cichlids</taxon>
        <taxon>Pseudocrenilabrinae</taxon>
        <taxon>Oreochromini</taxon>
        <taxon>Oreochromis</taxon>
    </lineage>
</organism>
<dbReference type="Pfam" id="PF05729">
    <property type="entry name" value="NACHT"/>
    <property type="match status" value="1"/>
</dbReference>
<evidence type="ECO:0000259" key="9">
    <source>
        <dbReference type="PROSITE" id="PS50209"/>
    </source>
</evidence>
<dbReference type="Ensembl" id="ENSOABT00000069701.1">
    <property type="protein sequence ID" value="ENSOABP00000073978.1"/>
    <property type="gene ID" value="ENSOABG00000035656.1"/>
</dbReference>
<dbReference type="SUPFAM" id="SSF47986">
    <property type="entry name" value="DEATH domain"/>
    <property type="match status" value="1"/>
</dbReference>
<dbReference type="GO" id="GO:0005524">
    <property type="term" value="F:ATP binding"/>
    <property type="evidence" value="ECO:0007669"/>
    <property type="project" value="UniProtKB-KW"/>
</dbReference>
<evidence type="ECO:0000256" key="8">
    <source>
        <dbReference type="ARBA" id="ARBA00022859"/>
    </source>
</evidence>
<dbReference type="Gene3D" id="3.80.10.10">
    <property type="entry name" value="Ribonuclease Inhibitor"/>
    <property type="match status" value="1"/>
</dbReference>
<dbReference type="Pfam" id="PF17776">
    <property type="entry name" value="NLRC4_HD2"/>
    <property type="match status" value="1"/>
</dbReference>
<evidence type="ECO:0000256" key="3">
    <source>
        <dbReference type="ARBA" id="ARBA00022588"/>
    </source>
</evidence>
<feature type="domain" description="CARD" evidence="9">
    <location>
        <begin position="4"/>
        <end position="80"/>
    </location>
</feature>
<dbReference type="GO" id="GO:0045087">
    <property type="term" value="P:innate immune response"/>
    <property type="evidence" value="ECO:0007669"/>
    <property type="project" value="UniProtKB-KW"/>
</dbReference>
<dbReference type="InterPro" id="IPR007111">
    <property type="entry name" value="NACHT_NTPase"/>
</dbReference>
<accession>A0AAZ1Y2G7</accession>
<keyword evidence="7" id="KW-0832">Ubl conjugation</keyword>
<dbReference type="Gene3D" id="1.10.533.10">
    <property type="entry name" value="Death Domain, Fas"/>
    <property type="match status" value="1"/>
</dbReference>
<dbReference type="InterPro" id="IPR041267">
    <property type="entry name" value="NLRP_HD2"/>
</dbReference>
<dbReference type="SUPFAM" id="SSF52047">
    <property type="entry name" value="RNI-like"/>
    <property type="match status" value="1"/>
</dbReference>
<dbReference type="Proteomes" id="UP000472276">
    <property type="component" value="Unassembled WGS sequence"/>
</dbReference>
<dbReference type="PANTHER" id="PTHR31594">
    <property type="entry name" value="AIG1-TYPE G DOMAIN-CONTAINING PROTEIN"/>
    <property type="match status" value="1"/>
</dbReference>
<evidence type="ECO:0000313" key="12">
    <source>
        <dbReference type="Proteomes" id="UP000472276"/>
    </source>
</evidence>
<keyword evidence="3" id="KW-0399">Innate immunity</keyword>
<dbReference type="Pfam" id="PF00619">
    <property type="entry name" value="CARD"/>
    <property type="match status" value="1"/>
</dbReference>
<dbReference type="PROSITE" id="PS51450">
    <property type="entry name" value="LRR"/>
    <property type="match status" value="1"/>
</dbReference>
<protein>
    <recommendedName>
        <fullName evidence="13">NACHT domain-containing protein</fullName>
    </recommendedName>
</protein>
<feature type="domain" description="NACHT" evidence="10">
    <location>
        <begin position="225"/>
        <end position="344"/>
    </location>
</feature>
<gene>
    <name evidence="11" type="primary">LOC116316710</name>
</gene>
<evidence type="ECO:0000256" key="7">
    <source>
        <dbReference type="ARBA" id="ARBA00022843"/>
    </source>
</evidence>
<reference evidence="12" key="1">
    <citation type="submission" date="2020-03" db="EMBL/GenBank/DDBJ databases">
        <title>Evolution of repeat sequences and sex chromosomes of tilapia species revealed by chromosome-level genomes.</title>
        <authorList>
            <person name="Xu L."/>
            <person name="Tao W."/>
            <person name="Wang D."/>
            <person name="Zhou Q."/>
        </authorList>
    </citation>
    <scope>NUCLEOTIDE SEQUENCE [LARGE SCALE GENOMIC DNA]</scope>
    <source>
        <strain evidence="12">Israel</strain>
    </source>
</reference>
<proteinExistence type="predicted"/>
<dbReference type="InterPro" id="IPR001315">
    <property type="entry name" value="CARD"/>
</dbReference>
<keyword evidence="8" id="KW-0391">Immunity</keyword>
<keyword evidence="5" id="KW-0547">Nucleotide-binding</keyword>
<dbReference type="PROSITE" id="PS50209">
    <property type="entry name" value="CARD"/>
    <property type="match status" value="1"/>
</dbReference>
<dbReference type="InterPro" id="IPR011029">
    <property type="entry name" value="DEATH-like_dom_sf"/>
</dbReference>
<reference evidence="11" key="3">
    <citation type="submission" date="2025-09" db="UniProtKB">
        <authorList>
            <consortium name="Ensembl"/>
        </authorList>
    </citation>
    <scope>IDENTIFICATION</scope>
</reference>
<dbReference type="InterPro" id="IPR027417">
    <property type="entry name" value="P-loop_NTPase"/>
</dbReference>
<dbReference type="InterPro" id="IPR052090">
    <property type="entry name" value="Cytolytic_pore-forming_toxin"/>
</dbReference>
<evidence type="ECO:0000256" key="1">
    <source>
        <dbReference type="ARBA" id="ARBA00004496"/>
    </source>
</evidence>
<reference evidence="11" key="2">
    <citation type="submission" date="2025-08" db="UniProtKB">
        <authorList>
            <consortium name="Ensembl"/>
        </authorList>
    </citation>
    <scope>IDENTIFICATION</scope>
</reference>
<dbReference type="Gene3D" id="3.40.50.300">
    <property type="entry name" value="P-loop containing nucleotide triphosphate hydrolases"/>
    <property type="match status" value="1"/>
</dbReference>
<dbReference type="InterPro" id="IPR032675">
    <property type="entry name" value="LRR_dom_sf"/>
</dbReference>
<dbReference type="GO" id="GO:0042981">
    <property type="term" value="P:regulation of apoptotic process"/>
    <property type="evidence" value="ECO:0007669"/>
    <property type="project" value="InterPro"/>
</dbReference>
<evidence type="ECO:0008006" key="13">
    <source>
        <dbReference type="Google" id="ProtNLM"/>
    </source>
</evidence>
<comment type="subcellular location">
    <subcellularLocation>
        <location evidence="1">Cytoplasm</location>
    </subcellularLocation>
</comment>
<dbReference type="CDD" id="cd01671">
    <property type="entry name" value="CARD"/>
    <property type="match status" value="1"/>
</dbReference>
<dbReference type="GO" id="GO:0005737">
    <property type="term" value="C:cytoplasm"/>
    <property type="evidence" value="ECO:0007669"/>
    <property type="project" value="UniProtKB-SubCell"/>
</dbReference>
<dbReference type="Pfam" id="PF13516">
    <property type="entry name" value="LRR_6"/>
    <property type="match status" value="2"/>
</dbReference>
<keyword evidence="2" id="KW-0963">Cytoplasm</keyword>
<dbReference type="SUPFAM" id="SSF52540">
    <property type="entry name" value="P-loop containing nucleoside triphosphate hydrolases"/>
    <property type="match status" value="1"/>
</dbReference>